<dbReference type="GO" id="GO:0005975">
    <property type="term" value="P:carbohydrate metabolic process"/>
    <property type="evidence" value="ECO:0007669"/>
    <property type="project" value="InterPro"/>
</dbReference>
<dbReference type="InterPro" id="IPR000772">
    <property type="entry name" value="Ricin_B_lectin"/>
</dbReference>
<dbReference type="InterPro" id="IPR026444">
    <property type="entry name" value="Secre_tail"/>
</dbReference>
<dbReference type="InterPro" id="IPR023296">
    <property type="entry name" value="Glyco_hydro_beta-prop_sf"/>
</dbReference>
<dbReference type="Pfam" id="PF04616">
    <property type="entry name" value="Glyco_hydro_43"/>
    <property type="match status" value="1"/>
</dbReference>
<dbReference type="Pfam" id="PF14200">
    <property type="entry name" value="RicinB_lectin_2"/>
    <property type="match status" value="1"/>
</dbReference>
<evidence type="ECO:0000256" key="7">
    <source>
        <dbReference type="RuleBase" id="RU361187"/>
    </source>
</evidence>
<evidence type="ECO:0000256" key="1">
    <source>
        <dbReference type="ARBA" id="ARBA00004834"/>
    </source>
</evidence>
<dbReference type="Pfam" id="PF18962">
    <property type="entry name" value="Por_Secre_tail"/>
    <property type="match status" value="1"/>
</dbReference>
<feature type="domain" description="Secretion system C-terminal sorting" evidence="9">
    <location>
        <begin position="502"/>
        <end position="576"/>
    </location>
</feature>
<evidence type="ECO:0000313" key="11">
    <source>
        <dbReference type="Proteomes" id="UP001139193"/>
    </source>
</evidence>
<dbReference type="PANTHER" id="PTHR43301:SF3">
    <property type="entry name" value="ARABINAN ENDO-1,5-ALPHA-L-ARABINOSIDASE A-RELATED"/>
    <property type="match status" value="1"/>
</dbReference>
<dbReference type="PANTHER" id="PTHR43301">
    <property type="entry name" value="ARABINAN ENDO-1,5-ALPHA-L-ARABINOSIDASE"/>
    <property type="match status" value="1"/>
</dbReference>
<dbReference type="Gene3D" id="2.80.10.50">
    <property type="match status" value="1"/>
</dbReference>
<feature type="site" description="Important for catalytic activity, responsible for pKa modulation of the active site Glu and correct orientation of both the proton donor and substrate" evidence="6">
    <location>
        <position position="182"/>
    </location>
</feature>
<reference evidence="10" key="1">
    <citation type="submission" date="2022-03" db="EMBL/GenBank/DDBJ databases">
        <title>Bacterial whole genome sequence for Hymenobacter sp. DH14.</title>
        <authorList>
            <person name="Le V."/>
        </authorList>
    </citation>
    <scope>NUCLEOTIDE SEQUENCE</scope>
    <source>
        <strain evidence="10">DH14</strain>
    </source>
</reference>
<dbReference type="GO" id="GO:0004553">
    <property type="term" value="F:hydrolase activity, hydrolyzing O-glycosyl compounds"/>
    <property type="evidence" value="ECO:0007669"/>
    <property type="project" value="InterPro"/>
</dbReference>
<dbReference type="InterPro" id="IPR050727">
    <property type="entry name" value="GH43_arabinanases"/>
</dbReference>
<dbReference type="SUPFAM" id="SSF75005">
    <property type="entry name" value="Arabinanase/levansucrase/invertase"/>
    <property type="match status" value="1"/>
</dbReference>
<name>A0A9X2AEE5_9BACT</name>
<dbReference type="AlphaFoldDB" id="A0A9X2AEE5"/>
<evidence type="ECO:0000256" key="3">
    <source>
        <dbReference type="ARBA" id="ARBA00022801"/>
    </source>
</evidence>
<dbReference type="CDD" id="cd08998">
    <property type="entry name" value="GH43_Arb43a-like"/>
    <property type="match status" value="1"/>
</dbReference>
<accession>A0A9X2AEE5</accession>
<dbReference type="InterPro" id="IPR035992">
    <property type="entry name" value="Ricin_B-like_lectins"/>
</dbReference>
<dbReference type="CDD" id="cd00161">
    <property type="entry name" value="beta-trefoil_Ricin-like"/>
    <property type="match status" value="1"/>
</dbReference>
<evidence type="ECO:0000256" key="6">
    <source>
        <dbReference type="PIRSR" id="PIRSR606710-2"/>
    </source>
</evidence>
<dbReference type="SUPFAM" id="SSF50370">
    <property type="entry name" value="Ricin B-like lectins"/>
    <property type="match status" value="1"/>
</dbReference>
<dbReference type="NCBIfam" id="TIGR04183">
    <property type="entry name" value="Por_Secre_tail"/>
    <property type="match status" value="1"/>
</dbReference>
<dbReference type="Gene3D" id="2.115.10.20">
    <property type="entry name" value="Glycosyl hydrolase domain, family 43"/>
    <property type="match status" value="1"/>
</dbReference>
<feature type="active site" description="Proton donor" evidence="5">
    <location>
        <position position="231"/>
    </location>
</feature>
<evidence type="ECO:0000256" key="2">
    <source>
        <dbReference type="ARBA" id="ARBA00009865"/>
    </source>
</evidence>
<comment type="pathway">
    <text evidence="1">Glycan metabolism; L-arabinan degradation.</text>
</comment>
<protein>
    <submittedName>
        <fullName evidence="10">Family 43 glycosylhydrolase</fullName>
    </submittedName>
</protein>
<keyword evidence="11" id="KW-1185">Reference proteome</keyword>
<evidence type="ECO:0000256" key="5">
    <source>
        <dbReference type="PIRSR" id="PIRSR606710-1"/>
    </source>
</evidence>
<dbReference type="InterPro" id="IPR006710">
    <property type="entry name" value="Glyco_hydro_43"/>
</dbReference>
<dbReference type="RefSeq" id="WP_241934979.1">
    <property type="nucleotide sequence ID" value="NZ_JALBGC010000001.1"/>
</dbReference>
<proteinExistence type="inferred from homology"/>
<evidence type="ECO:0000259" key="8">
    <source>
        <dbReference type="Pfam" id="PF14200"/>
    </source>
</evidence>
<dbReference type="Proteomes" id="UP001139193">
    <property type="component" value="Unassembled WGS sequence"/>
</dbReference>
<evidence type="ECO:0000313" key="10">
    <source>
        <dbReference type="EMBL" id="MCI1186712.1"/>
    </source>
</evidence>
<feature type="domain" description="Ricin B lectin" evidence="8">
    <location>
        <begin position="350"/>
        <end position="423"/>
    </location>
</feature>
<comment type="similarity">
    <text evidence="2 7">Belongs to the glycosyl hydrolase 43 family.</text>
</comment>
<gene>
    <name evidence="10" type="ORF">MON38_04725</name>
</gene>
<evidence type="ECO:0000259" key="9">
    <source>
        <dbReference type="Pfam" id="PF18962"/>
    </source>
</evidence>
<dbReference type="EMBL" id="JALBGC010000001">
    <property type="protein sequence ID" value="MCI1186712.1"/>
    <property type="molecule type" value="Genomic_DNA"/>
</dbReference>
<evidence type="ECO:0000256" key="4">
    <source>
        <dbReference type="ARBA" id="ARBA00023295"/>
    </source>
</evidence>
<keyword evidence="4 7" id="KW-0326">Glycosidase</keyword>
<sequence length="577" mass="60861">MRNAITNTLLGLPSTSRPAPLSIGEGPGVKRYVRALCFFLLTLLGLNAQAQKGAVGAHDPSTVIKDGNKYWTFTTGQGITSLYSTDLVKWTAGPRPVFQNNGYPAWINTAVPGFGGNFWAPECIFMNGKYYLYYSCSSFGSKVSAIGLATNVTLDPTSPNYAWVDQGAVIQTNNGSAVNAIDPAIFKDTNGDVWFTYGSFFGGIRTTQLDATTGKIINQGNQFAVVNGNPEAAYLTKNGSYYYMFFNRGACCNGVNSTYYIMVGRSTSPTGPFLDQNGVSINSGGGTLVLNVSGRYVGPGHAGIITEGGANFFSHHYYDGEDNGAPKLGLAKLTWDAGWPVVTRDWATPGRYEVGTSAGLVWEATGCTGASGQPIAQAARTGQDCQRWDFTSLGDGDYKITSAQGGLAVTVASCSPTNGSLLQLGNYSFLSCKQFHINRANDGTLVLTSLNGGRAVEVPNAATAAGQQLGLFDYNGLANQRFTLGGTVTATADAKKLTGLSIFPVPAERGGFTVALSGSKPAATTVAVFNLQGQLVYRQAYGATQTKLAVETTLAPGLYLVRVQQGDASATQKLTVQ</sequence>
<comment type="caution">
    <text evidence="10">The sequence shown here is derived from an EMBL/GenBank/DDBJ whole genome shotgun (WGS) entry which is preliminary data.</text>
</comment>
<organism evidence="10 11">
    <name type="scientific">Hymenobacter cyanobacteriorum</name>
    <dbReference type="NCBI Taxonomy" id="2926463"/>
    <lineage>
        <taxon>Bacteria</taxon>
        <taxon>Pseudomonadati</taxon>
        <taxon>Bacteroidota</taxon>
        <taxon>Cytophagia</taxon>
        <taxon>Cytophagales</taxon>
        <taxon>Hymenobacteraceae</taxon>
        <taxon>Hymenobacter</taxon>
    </lineage>
</organism>
<keyword evidence="3 7" id="KW-0378">Hydrolase</keyword>
<feature type="active site" description="Proton acceptor" evidence="5">
    <location>
        <position position="59"/>
    </location>
</feature>